<dbReference type="Proteomes" id="UP000276133">
    <property type="component" value="Unassembled WGS sequence"/>
</dbReference>
<gene>
    <name evidence="1" type="ORF">BpHYR1_014058</name>
</gene>
<reference evidence="1 2" key="1">
    <citation type="journal article" date="2018" name="Sci. Rep.">
        <title>Genomic signatures of local adaptation to the degree of environmental predictability in rotifers.</title>
        <authorList>
            <person name="Franch-Gras L."/>
            <person name="Hahn C."/>
            <person name="Garcia-Roger E.M."/>
            <person name="Carmona M.J."/>
            <person name="Serra M."/>
            <person name="Gomez A."/>
        </authorList>
    </citation>
    <scope>NUCLEOTIDE SEQUENCE [LARGE SCALE GENOMIC DNA]</scope>
    <source>
        <strain evidence="1">HYR1</strain>
    </source>
</reference>
<dbReference type="EMBL" id="REGN01000219">
    <property type="protein sequence ID" value="RNA43506.1"/>
    <property type="molecule type" value="Genomic_DNA"/>
</dbReference>
<keyword evidence="2" id="KW-1185">Reference proteome</keyword>
<sequence length="118" mass="13776">MTLILLKNLSGMSLSQSCLKVTSLNSTSMWYINRPHRSRMTLQSQDLLFFVTFVQVCFEFNFCMKFSSNELEKGKIKISFFCSNWVHSELAQGNLQQWCTYEGVALLMKKNYFSLRDS</sequence>
<proteinExistence type="predicted"/>
<evidence type="ECO:0000313" key="1">
    <source>
        <dbReference type="EMBL" id="RNA43506.1"/>
    </source>
</evidence>
<accession>A0A3M7T643</accession>
<evidence type="ECO:0000313" key="2">
    <source>
        <dbReference type="Proteomes" id="UP000276133"/>
    </source>
</evidence>
<protein>
    <submittedName>
        <fullName evidence="1">Uncharacterized protein</fullName>
    </submittedName>
</protein>
<dbReference type="AlphaFoldDB" id="A0A3M7T643"/>
<organism evidence="1 2">
    <name type="scientific">Brachionus plicatilis</name>
    <name type="common">Marine rotifer</name>
    <name type="synonym">Brachionus muelleri</name>
    <dbReference type="NCBI Taxonomy" id="10195"/>
    <lineage>
        <taxon>Eukaryota</taxon>
        <taxon>Metazoa</taxon>
        <taxon>Spiralia</taxon>
        <taxon>Gnathifera</taxon>
        <taxon>Rotifera</taxon>
        <taxon>Eurotatoria</taxon>
        <taxon>Monogononta</taxon>
        <taxon>Pseudotrocha</taxon>
        <taxon>Ploima</taxon>
        <taxon>Brachionidae</taxon>
        <taxon>Brachionus</taxon>
    </lineage>
</organism>
<dbReference type="PROSITE" id="PS51257">
    <property type="entry name" value="PROKAR_LIPOPROTEIN"/>
    <property type="match status" value="1"/>
</dbReference>
<name>A0A3M7T643_BRAPC</name>
<comment type="caution">
    <text evidence="1">The sequence shown here is derived from an EMBL/GenBank/DDBJ whole genome shotgun (WGS) entry which is preliminary data.</text>
</comment>